<dbReference type="SUPFAM" id="SSF52507">
    <property type="entry name" value="Homo-oligomeric flavin-containing Cys decarboxylases, HFCD"/>
    <property type="match status" value="1"/>
</dbReference>
<comment type="caution">
    <text evidence="7">The sequence shown here is derived from an EMBL/GenBank/DDBJ whole genome shotgun (WGS) entry which is preliminary data.</text>
</comment>
<keyword evidence="8" id="KW-1185">Reference proteome</keyword>
<feature type="binding site" evidence="3">
    <location>
        <begin position="306"/>
        <end position="309"/>
    </location>
    <ligand>
        <name>CTP</name>
        <dbReference type="ChEBI" id="CHEBI:37563"/>
    </ligand>
</feature>
<feature type="binding site" evidence="3">
    <location>
        <position position="342"/>
    </location>
    <ligand>
        <name>CTP</name>
        <dbReference type="ChEBI" id="CHEBI:37563"/>
    </ligand>
</feature>
<feature type="binding site" evidence="3">
    <location>
        <position position="338"/>
    </location>
    <ligand>
        <name>CTP</name>
        <dbReference type="ChEBI" id="CHEBI:37563"/>
    </ligand>
</feature>
<keyword evidence="3" id="KW-0460">Magnesium</keyword>
<feature type="domain" description="Flavoprotein" evidence="5">
    <location>
        <begin position="7"/>
        <end position="173"/>
    </location>
</feature>
<proteinExistence type="inferred from homology"/>
<feature type="active site" description="Proton donor" evidence="3">
    <location>
        <position position="159"/>
    </location>
</feature>
<dbReference type="InterPro" id="IPR005252">
    <property type="entry name" value="CoaBC"/>
</dbReference>
<keyword evidence="3" id="KW-0479">Metal-binding</keyword>
<evidence type="ECO:0000256" key="1">
    <source>
        <dbReference type="ARBA" id="ARBA00022793"/>
    </source>
</evidence>
<dbReference type="PANTHER" id="PTHR14359:SF6">
    <property type="entry name" value="PHOSPHOPANTOTHENOYLCYSTEINE DECARBOXYLASE"/>
    <property type="match status" value="1"/>
</dbReference>
<dbReference type="InterPro" id="IPR036551">
    <property type="entry name" value="Flavin_trans-like"/>
</dbReference>
<keyword evidence="2 3" id="KW-0456">Lyase</keyword>
<dbReference type="GO" id="GO:0004633">
    <property type="term" value="F:phosphopantothenoylcysteine decarboxylase activity"/>
    <property type="evidence" value="ECO:0007669"/>
    <property type="project" value="UniProtKB-UniRule"/>
</dbReference>
<dbReference type="Pfam" id="PF04127">
    <property type="entry name" value="DFP"/>
    <property type="match status" value="1"/>
</dbReference>
<dbReference type="STRING" id="448.Lery_1568"/>
<keyword evidence="3 4" id="KW-0288">FMN</keyword>
<comment type="similarity">
    <text evidence="3 4">In the N-terminal section; belongs to the HFCD (homo-oligomeric flavin containing Cys decarboxylase) superfamily.</text>
</comment>
<dbReference type="GO" id="GO:0004632">
    <property type="term" value="F:phosphopantothenate--cysteine ligase activity"/>
    <property type="evidence" value="ECO:0007669"/>
    <property type="project" value="UniProtKB-UniRule"/>
</dbReference>
<dbReference type="InterPro" id="IPR007085">
    <property type="entry name" value="DNA/pantothenate-metab_flavo_C"/>
</dbReference>
<comment type="cofactor">
    <cofactor evidence="3">
        <name>Mg(2+)</name>
        <dbReference type="ChEBI" id="CHEBI:18420"/>
    </cofactor>
</comment>
<evidence type="ECO:0000259" key="5">
    <source>
        <dbReference type="Pfam" id="PF02441"/>
    </source>
</evidence>
<dbReference type="OrthoDB" id="9802554at2"/>
<dbReference type="GO" id="GO:0015941">
    <property type="term" value="P:pantothenate catabolic process"/>
    <property type="evidence" value="ECO:0007669"/>
    <property type="project" value="InterPro"/>
</dbReference>
<comment type="pathway">
    <text evidence="3 4">Cofactor biosynthesis; coenzyme A biosynthesis; CoA from (R)-pantothenate: step 3/5.</text>
</comment>
<gene>
    <name evidence="7" type="primary">dfp</name>
    <name evidence="3" type="synonym">coaBC</name>
    <name evidence="7" type="ORF">Lery_1568</name>
</gene>
<feature type="region of interest" description="Phosphopantothenate--cysteine ligase" evidence="3">
    <location>
        <begin position="191"/>
        <end position="406"/>
    </location>
</feature>
<comment type="similarity">
    <text evidence="3 4">In the C-terminal section; belongs to the PPC synthetase family.</text>
</comment>
<sequence>MQDFAGKNIVLGICGGIAAYKSAYLIRELTRLGADVRVVMTQSAQQFITPLTLQALSGHDVRTTLFDSQAERAMGHIELARWADYLLIAPASANFLAKMANGLADDLLSTLYLVTDNPVIVCPAMNRSMWQHPATRDNCERLRNRGVVFVGPEEGLQACGEEGPGRLSEVDAILTGLRLHTISGLLTGRTVMITAGPTWEAIDPVRMITNRSSGKMGYALAAAAQRAGAHVILISGPSALPVPSGVTCYPVESASEMRSAVMEALKPGMIFIGCAAVADYRVEQPALEKIKKQAMDDLSLNLTKNPDILSEVALSGKAAFVVGFAAETTQVVHHAKQKLKAKKLDMIIANQVGGNKGFDQDGNEVTVITKEGERTLAFQHKTRVAGEIIAILAATLQNGSLTKARN</sequence>
<feature type="binding site" evidence="3">
    <location>
        <position position="324"/>
    </location>
    <ligand>
        <name>CTP</name>
        <dbReference type="ChEBI" id="CHEBI:37563"/>
    </ligand>
</feature>
<dbReference type="NCBIfam" id="TIGR00521">
    <property type="entry name" value="coaBC_dfp"/>
    <property type="match status" value="1"/>
</dbReference>
<evidence type="ECO:0000313" key="7">
    <source>
        <dbReference type="EMBL" id="KTC97729.1"/>
    </source>
</evidence>
<dbReference type="GO" id="GO:0015937">
    <property type="term" value="P:coenzyme A biosynthetic process"/>
    <property type="evidence" value="ECO:0007669"/>
    <property type="project" value="UniProtKB-UniRule"/>
</dbReference>
<comment type="function">
    <text evidence="3">Catalyzes two sequential steps in the biosynthesis of coenzyme A. In the first step cysteine is conjugated to 4'-phosphopantothenate to form 4-phosphopantothenoylcysteine. In the second step the latter compound is decarboxylated to form 4'-phosphopantotheine.</text>
</comment>
<dbReference type="Gene3D" id="3.40.50.1950">
    <property type="entry name" value="Flavin prenyltransferase-like"/>
    <property type="match status" value="1"/>
</dbReference>
<dbReference type="AlphaFoldDB" id="A0A0W0TQ75"/>
<organism evidence="7 8">
    <name type="scientific">Legionella erythra</name>
    <dbReference type="NCBI Taxonomy" id="448"/>
    <lineage>
        <taxon>Bacteria</taxon>
        <taxon>Pseudomonadati</taxon>
        <taxon>Pseudomonadota</taxon>
        <taxon>Gammaproteobacteria</taxon>
        <taxon>Legionellales</taxon>
        <taxon>Legionellaceae</taxon>
        <taxon>Legionella</taxon>
    </lineage>
</organism>
<dbReference type="GO" id="GO:0071513">
    <property type="term" value="C:phosphopantothenoylcysteine decarboxylase complex"/>
    <property type="evidence" value="ECO:0007669"/>
    <property type="project" value="TreeGrafter"/>
</dbReference>
<dbReference type="SUPFAM" id="SSF102645">
    <property type="entry name" value="CoaB-like"/>
    <property type="match status" value="1"/>
</dbReference>
<reference evidence="7 8" key="1">
    <citation type="submission" date="2015-11" db="EMBL/GenBank/DDBJ databases">
        <title>Genomic analysis of 38 Legionella species identifies large and diverse effector repertoires.</title>
        <authorList>
            <person name="Burstein D."/>
            <person name="Amaro F."/>
            <person name="Zusman T."/>
            <person name="Lifshitz Z."/>
            <person name="Cohen O."/>
            <person name="Gilbert J.A."/>
            <person name="Pupko T."/>
            <person name="Shuman H.A."/>
            <person name="Segal G."/>
        </authorList>
    </citation>
    <scope>NUCLEOTIDE SEQUENCE [LARGE SCALE GENOMIC DNA]</scope>
    <source>
        <strain evidence="7 8">SE-32A-C8</strain>
    </source>
</reference>
<feature type="binding site" evidence="3">
    <location>
        <position position="279"/>
    </location>
    <ligand>
        <name>CTP</name>
        <dbReference type="ChEBI" id="CHEBI:37563"/>
    </ligand>
</feature>
<keyword evidence="3" id="KW-0511">Multifunctional enzyme</keyword>
<comment type="pathway">
    <text evidence="3 4">Cofactor biosynthesis; coenzyme A biosynthesis; CoA from (R)-pantothenate: step 2/5.</text>
</comment>
<keyword evidence="3 4" id="KW-0285">Flavoprotein</keyword>
<dbReference type="Proteomes" id="UP000054773">
    <property type="component" value="Unassembled WGS sequence"/>
</dbReference>
<evidence type="ECO:0000256" key="3">
    <source>
        <dbReference type="HAMAP-Rule" id="MF_02225"/>
    </source>
</evidence>
<dbReference type="EMBL" id="LNYA01000024">
    <property type="protein sequence ID" value="KTC97729.1"/>
    <property type="molecule type" value="Genomic_DNA"/>
</dbReference>
<dbReference type="EC" id="4.1.1.36" evidence="3"/>
<dbReference type="InterPro" id="IPR003382">
    <property type="entry name" value="Flavoprotein"/>
</dbReference>
<dbReference type="PATRIC" id="fig|448.7.peg.1636"/>
<evidence type="ECO:0000313" key="8">
    <source>
        <dbReference type="Proteomes" id="UP000054773"/>
    </source>
</evidence>
<comment type="catalytic activity">
    <reaction evidence="3 4">
        <text>N-[(R)-4-phosphopantothenoyl]-L-cysteine + H(+) = (R)-4'-phosphopantetheine + CO2</text>
        <dbReference type="Rhea" id="RHEA:16793"/>
        <dbReference type="ChEBI" id="CHEBI:15378"/>
        <dbReference type="ChEBI" id="CHEBI:16526"/>
        <dbReference type="ChEBI" id="CHEBI:59458"/>
        <dbReference type="ChEBI" id="CHEBI:61723"/>
        <dbReference type="EC" id="4.1.1.36"/>
    </reaction>
</comment>
<dbReference type="InterPro" id="IPR035929">
    <property type="entry name" value="CoaB-like_sf"/>
</dbReference>
<dbReference type="Pfam" id="PF02441">
    <property type="entry name" value="Flavoprotein"/>
    <property type="match status" value="1"/>
</dbReference>
<feature type="binding site" evidence="3">
    <location>
        <begin position="273"/>
        <end position="275"/>
    </location>
    <ligand>
        <name>CTP</name>
        <dbReference type="ChEBI" id="CHEBI:37563"/>
    </ligand>
</feature>
<comment type="function">
    <text evidence="4">Catalyzes two steps in the biosynthesis of coenzyme A. In the first step cysteine is conjugated to 4'-phosphopantothenate to form 4-phosphopantothenoylcysteine, in the latter compound is decarboxylated to form 4'-phosphopantotheine.</text>
</comment>
<dbReference type="RefSeq" id="WP_058526701.1">
    <property type="nucleotide sequence ID" value="NZ_CAAAHY010000016.1"/>
</dbReference>
<name>A0A0W0TQ75_LEGER</name>
<dbReference type="HAMAP" id="MF_02225">
    <property type="entry name" value="CoaBC"/>
    <property type="match status" value="1"/>
</dbReference>
<comment type="catalytic activity">
    <reaction evidence="3 4">
        <text>(R)-4'-phosphopantothenate + L-cysteine + CTP = N-[(R)-4-phosphopantothenoyl]-L-cysteine + CMP + diphosphate + H(+)</text>
        <dbReference type="Rhea" id="RHEA:19397"/>
        <dbReference type="ChEBI" id="CHEBI:10986"/>
        <dbReference type="ChEBI" id="CHEBI:15378"/>
        <dbReference type="ChEBI" id="CHEBI:33019"/>
        <dbReference type="ChEBI" id="CHEBI:35235"/>
        <dbReference type="ChEBI" id="CHEBI:37563"/>
        <dbReference type="ChEBI" id="CHEBI:59458"/>
        <dbReference type="ChEBI" id="CHEBI:60377"/>
        <dbReference type="EC" id="6.3.2.5"/>
    </reaction>
</comment>
<feature type="region of interest" description="Phosphopantothenoylcysteine decarboxylase" evidence="3">
    <location>
        <begin position="1"/>
        <end position="190"/>
    </location>
</feature>
<keyword evidence="3 4" id="KW-0436">Ligase</keyword>
<evidence type="ECO:0000256" key="4">
    <source>
        <dbReference type="RuleBase" id="RU364078"/>
    </source>
</evidence>
<dbReference type="EC" id="6.3.2.5" evidence="3"/>
<dbReference type="PANTHER" id="PTHR14359">
    <property type="entry name" value="HOMO-OLIGOMERIC FLAVIN CONTAINING CYS DECARBOXYLASE FAMILY"/>
    <property type="match status" value="1"/>
</dbReference>
<dbReference type="UniPathway" id="UPA00241">
    <property type="reaction ID" value="UER00353"/>
</dbReference>
<comment type="cofactor">
    <cofactor evidence="3">
        <name>FMN</name>
        <dbReference type="ChEBI" id="CHEBI:58210"/>
    </cofactor>
    <text evidence="3">Binds 1 FMN per subunit.</text>
</comment>
<feature type="domain" description="DNA/pantothenate metabolism flavoprotein C-terminal" evidence="6">
    <location>
        <begin position="186"/>
        <end position="393"/>
    </location>
</feature>
<dbReference type="GO" id="GO:0010181">
    <property type="term" value="F:FMN binding"/>
    <property type="evidence" value="ECO:0007669"/>
    <property type="project" value="UniProtKB-UniRule"/>
</dbReference>
<protein>
    <recommendedName>
        <fullName evidence="3">Coenzyme A biosynthesis bifunctional protein CoaBC</fullName>
    </recommendedName>
    <alternativeName>
        <fullName evidence="3">DNA/pantothenate metabolism flavoprotein</fullName>
    </alternativeName>
    <alternativeName>
        <fullName evidence="3">Phosphopantothenoylcysteine synthetase/decarboxylase</fullName>
        <shortName evidence="3">PPCS-PPCDC</shortName>
    </alternativeName>
    <domain>
        <recommendedName>
            <fullName evidence="3">Phosphopantothenoylcysteine decarboxylase</fullName>
            <shortName evidence="3">PPC decarboxylase</shortName>
            <shortName evidence="3">PPC-DC</shortName>
            <ecNumber evidence="3">4.1.1.36</ecNumber>
        </recommendedName>
        <alternativeName>
            <fullName evidence="3">CoaC</fullName>
        </alternativeName>
    </domain>
    <domain>
        <recommendedName>
            <fullName evidence="3">Phosphopantothenate--cysteine ligase</fullName>
            <ecNumber evidence="3">6.3.2.5</ecNumber>
        </recommendedName>
        <alternativeName>
            <fullName evidence="3">CoaB</fullName>
        </alternativeName>
        <alternativeName>
            <fullName evidence="3">Phosphopantothenoylcysteine synthetase</fullName>
            <shortName evidence="3">PPC synthetase</shortName>
            <shortName evidence="3">PPC-S</shortName>
        </alternativeName>
    </domain>
</protein>
<accession>A0A0W0TQ75</accession>
<evidence type="ECO:0000256" key="2">
    <source>
        <dbReference type="ARBA" id="ARBA00023239"/>
    </source>
</evidence>
<dbReference type="Gene3D" id="3.40.50.10300">
    <property type="entry name" value="CoaB-like"/>
    <property type="match status" value="1"/>
</dbReference>
<feature type="binding site" evidence="3">
    <location>
        <position position="289"/>
    </location>
    <ligand>
        <name>CTP</name>
        <dbReference type="ChEBI" id="CHEBI:37563"/>
    </ligand>
</feature>
<evidence type="ECO:0000259" key="6">
    <source>
        <dbReference type="Pfam" id="PF04127"/>
    </source>
</evidence>
<dbReference type="GO" id="GO:0046872">
    <property type="term" value="F:metal ion binding"/>
    <property type="evidence" value="ECO:0007669"/>
    <property type="project" value="UniProtKB-KW"/>
</dbReference>
<keyword evidence="1 3" id="KW-0210">Decarboxylase</keyword>